<feature type="region of interest" description="Disordered" evidence="1">
    <location>
        <begin position="46"/>
        <end position="88"/>
    </location>
</feature>
<dbReference type="Proteomes" id="UP001501676">
    <property type="component" value="Unassembled WGS sequence"/>
</dbReference>
<evidence type="ECO:0000256" key="1">
    <source>
        <dbReference type="SAM" id="MobiDB-lite"/>
    </source>
</evidence>
<evidence type="ECO:0000313" key="3">
    <source>
        <dbReference type="Proteomes" id="UP001501676"/>
    </source>
</evidence>
<protein>
    <submittedName>
        <fullName evidence="2">Uncharacterized protein</fullName>
    </submittedName>
</protein>
<comment type="caution">
    <text evidence="2">The sequence shown here is derived from an EMBL/GenBank/DDBJ whole genome shotgun (WGS) entry which is preliminary data.</text>
</comment>
<dbReference type="EMBL" id="BAAAYN010000014">
    <property type="protein sequence ID" value="GAA3386225.1"/>
    <property type="molecule type" value="Genomic_DNA"/>
</dbReference>
<reference evidence="3" key="1">
    <citation type="journal article" date="2019" name="Int. J. Syst. Evol. Microbiol.">
        <title>The Global Catalogue of Microorganisms (GCM) 10K type strain sequencing project: providing services to taxonomists for standard genome sequencing and annotation.</title>
        <authorList>
            <consortium name="The Broad Institute Genomics Platform"/>
            <consortium name="The Broad Institute Genome Sequencing Center for Infectious Disease"/>
            <person name="Wu L."/>
            <person name="Ma J."/>
        </authorList>
    </citation>
    <scope>NUCLEOTIDE SEQUENCE [LARGE SCALE GENOMIC DNA]</scope>
    <source>
        <strain evidence="3">JCM 9458</strain>
    </source>
</reference>
<name>A0ABP6SWI1_9ACTN</name>
<keyword evidence="3" id="KW-1185">Reference proteome</keyword>
<evidence type="ECO:0000313" key="2">
    <source>
        <dbReference type="EMBL" id="GAA3386225.1"/>
    </source>
</evidence>
<proteinExistence type="predicted"/>
<gene>
    <name evidence="2" type="ORF">GCM10020369_22740</name>
</gene>
<organism evidence="2 3">
    <name type="scientific">Cryptosporangium minutisporangium</name>
    <dbReference type="NCBI Taxonomy" id="113569"/>
    <lineage>
        <taxon>Bacteria</taxon>
        <taxon>Bacillati</taxon>
        <taxon>Actinomycetota</taxon>
        <taxon>Actinomycetes</taxon>
        <taxon>Cryptosporangiales</taxon>
        <taxon>Cryptosporangiaceae</taxon>
        <taxon>Cryptosporangium</taxon>
    </lineage>
</organism>
<accession>A0ABP6SWI1</accession>
<sequence length="88" mass="8819">MKQIFATNASASARVWIGSASGSCAAVTVPIGLVVVSDMCSTSAVALGEAPGRSATRRTGPKTDPTGHAPSESADLHPAPLDAEMHTS</sequence>